<dbReference type="RefSeq" id="WP_179169845.1">
    <property type="nucleotide sequence ID" value="NZ_CP058529.1"/>
</dbReference>
<reference evidence="2 3" key="1">
    <citation type="submission" date="2020-07" db="EMBL/GenBank/DDBJ databases">
        <title>Gai3-2, isolated from salt lake.</title>
        <authorList>
            <person name="Cui H."/>
            <person name="Shi X."/>
        </authorList>
    </citation>
    <scope>NUCLEOTIDE SEQUENCE [LARGE SCALE GENOMIC DNA]</scope>
    <source>
        <strain evidence="2 3">Gai3-2</strain>
    </source>
</reference>
<dbReference type="OrthoDB" id="198543at2157"/>
<dbReference type="EMBL" id="CP058529">
    <property type="protein sequence ID" value="QLG28270.1"/>
    <property type="molecule type" value="Genomic_DNA"/>
</dbReference>
<evidence type="ECO:0000313" key="2">
    <source>
        <dbReference type="EMBL" id="QLG28270.1"/>
    </source>
</evidence>
<dbReference type="InterPro" id="IPR055515">
    <property type="entry name" value="DUF7089"/>
</dbReference>
<gene>
    <name evidence="2" type="ORF">HUG10_12235</name>
</gene>
<protein>
    <submittedName>
        <fullName evidence="2">Uncharacterized protein</fullName>
    </submittedName>
</protein>
<dbReference type="Pfam" id="PF23363">
    <property type="entry name" value="DUF7089"/>
    <property type="match status" value="2"/>
</dbReference>
<dbReference type="GeneID" id="56029614"/>
<evidence type="ECO:0000256" key="1">
    <source>
        <dbReference type="SAM" id="MobiDB-lite"/>
    </source>
</evidence>
<sequence>MFSRRDLGDDPPDGLATELAAVRDAYAPDCLVLDADRDFETVPPAAAEDLGLLVDALDPASYPAEWLPDDAPQALRRYAGGDFTVGMPGDGTVVRTRQTVPPTVIVKKRAEGTPEPFRSFLVAEAFVELSADVPEHFLPFFGERYRDLDAAVPLGPGEVYQLAAALFDAWVGLHTRPEFVSWGGGGDEDDRDGGDRDGSDTEWNDPPDERNRYPELHAAWVDAGERLTGRLDGLPGEVARGELSFPAATEYACSTVKHDLDLPAPFAALDTAAYRTHGADYAVKWAEKTFEKLA</sequence>
<dbReference type="AlphaFoldDB" id="A0A7D5GG73"/>
<organism evidence="2 3">
    <name type="scientific">Halorarum halophilum</name>
    <dbReference type="NCBI Taxonomy" id="2743090"/>
    <lineage>
        <taxon>Archaea</taxon>
        <taxon>Methanobacteriati</taxon>
        <taxon>Methanobacteriota</taxon>
        <taxon>Stenosarchaea group</taxon>
        <taxon>Halobacteria</taxon>
        <taxon>Halobacteriales</taxon>
        <taxon>Haloferacaceae</taxon>
        <taxon>Halorarum</taxon>
    </lineage>
</organism>
<dbReference type="KEGG" id="halg:HUG10_12235"/>
<keyword evidence="3" id="KW-1185">Reference proteome</keyword>
<accession>A0A7D5GG73</accession>
<name>A0A7D5GG73_9EURY</name>
<feature type="region of interest" description="Disordered" evidence="1">
    <location>
        <begin position="181"/>
        <end position="212"/>
    </location>
</feature>
<dbReference type="Proteomes" id="UP000509750">
    <property type="component" value="Chromosome"/>
</dbReference>
<proteinExistence type="predicted"/>
<evidence type="ECO:0000313" key="3">
    <source>
        <dbReference type="Proteomes" id="UP000509750"/>
    </source>
</evidence>